<dbReference type="PANTHER" id="PTHR43161:SF3">
    <property type="entry name" value="D-XYLULOSE REDUCTASE"/>
    <property type="match status" value="1"/>
</dbReference>
<dbReference type="Pfam" id="PF00107">
    <property type="entry name" value="ADH_zinc_N"/>
    <property type="match status" value="1"/>
</dbReference>
<proteinExistence type="inferred from homology"/>
<evidence type="ECO:0000259" key="9">
    <source>
        <dbReference type="SMART" id="SM00829"/>
    </source>
</evidence>
<keyword evidence="6" id="KW-0560">Oxidoreductase</keyword>
<dbReference type="Proteomes" id="UP000282582">
    <property type="component" value="Unassembled WGS sequence"/>
</dbReference>
<reference evidence="10 11" key="1">
    <citation type="journal article" date="2018" name="BMC Genomics">
        <title>Genomic evidence for intraspecific hybridization in a clonal and extremely halotolerant yeast.</title>
        <authorList>
            <person name="Gostincar C."/>
            <person name="Stajich J.E."/>
            <person name="Zupancic J."/>
            <person name="Zalar P."/>
            <person name="Gunde-Cimerman N."/>
        </authorList>
    </citation>
    <scope>NUCLEOTIDE SEQUENCE [LARGE SCALE GENOMIC DNA]</scope>
    <source>
        <strain evidence="10 11">EXF-6654</strain>
    </source>
</reference>
<evidence type="ECO:0000256" key="6">
    <source>
        <dbReference type="ARBA" id="ARBA00023002"/>
    </source>
</evidence>
<dbReference type="Gene3D" id="3.40.50.720">
    <property type="entry name" value="NAD(P)-binding Rossmann-like Domain"/>
    <property type="match status" value="1"/>
</dbReference>
<evidence type="ECO:0000256" key="3">
    <source>
        <dbReference type="ARBA" id="ARBA00008072"/>
    </source>
</evidence>
<dbReference type="SUPFAM" id="SSF50129">
    <property type="entry name" value="GroES-like"/>
    <property type="match status" value="1"/>
</dbReference>
<dbReference type="CDD" id="cd05285">
    <property type="entry name" value="sorbitol_DH"/>
    <property type="match status" value="1"/>
</dbReference>
<dbReference type="Pfam" id="PF08240">
    <property type="entry name" value="ADH_N"/>
    <property type="match status" value="1"/>
</dbReference>
<dbReference type="AlphaFoldDB" id="A0A3M6XDI7"/>
<dbReference type="FunFam" id="3.40.50.720:FF:000068">
    <property type="entry name" value="Sorbitol dehydrogenase"/>
    <property type="match status" value="1"/>
</dbReference>
<organism evidence="10 11">
    <name type="scientific">Hortaea werneckii</name>
    <name type="common">Black yeast</name>
    <name type="synonym">Cladosporium werneckii</name>
    <dbReference type="NCBI Taxonomy" id="91943"/>
    <lineage>
        <taxon>Eukaryota</taxon>
        <taxon>Fungi</taxon>
        <taxon>Dikarya</taxon>
        <taxon>Ascomycota</taxon>
        <taxon>Pezizomycotina</taxon>
        <taxon>Dothideomycetes</taxon>
        <taxon>Dothideomycetidae</taxon>
        <taxon>Mycosphaerellales</taxon>
        <taxon>Teratosphaeriaceae</taxon>
        <taxon>Hortaea</taxon>
    </lineage>
</organism>
<comment type="cofactor">
    <cofactor evidence="1 8">
        <name>Zn(2+)</name>
        <dbReference type="ChEBI" id="CHEBI:29105"/>
    </cofactor>
</comment>
<dbReference type="InterPro" id="IPR013154">
    <property type="entry name" value="ADH-like_N"/>
</dbReference>
<dbReference type="PANTHER" id="PTHR43161">
    <property type="entry name" value="SORBITOL DEHYDROGENASE"/>
    <property type="match status" value="1"/>
</dbReference>
<dbReference type="InterPro" id="IPR011032">
    <property type="entry name" value="GroES-like_sf"/>
</dbReference>
<dbReference type="SMART" id="SM00829">
    <property type="entry name" value="PKS_ER"/>
    <property type="match status" value="1"/>
</dbReference>
<evidence type="ECO:0000256" key="7">
    <source>
        <dbReference type="ARBA" id="ARBA00023027"/>
    </source>
</evidence>
<dbReference type="PROSITE" id="PS00059">
    <property type="entry name" value="ADH_ZINC"/>
    <property type="match status" value="1"/>
</dbReference>
<feature type="domain" description="Enoyl reductase (ER)" evidence="9">
    <location>
        <begin position="16"/>
        <end position="353"/>
    </location>
</feature>
<gene>
    <name evidence="10" type="ORF">D0868_14765</name>
</gene>
<dbReference type="InterPro" id="IPR002328">
    <property type="entry name" value="ADH_Zn_CS"/>
</dbReference>
<dbReference type="Gene3D" id="3.90.180.10">
    <property type="entry name" value="Medium-chain alcohol dehydrogenases, catalytic domain"/>
    <property type="match status" value="1"/>
</dbReference>
<name>A0A3M6XDI7_HORWE</name>
<evidence type="ECO:0000256" key="4">
    <source>
        <dbReference type="ARBA" id="ARBA00022723"/>
    </source>
</evidence>
<comment type="caution">
    <text evidence="10">The sequence shown here is derived from an EMBL/GenBank/DDBJ whole genome shotgun (WGS) entry which is preliminary data.</text>
</comment>
<evidence type="ECO:0000256" key="5">
    <source>
        <dbReference type="ARBA" id="ARBA00022833"/>
    </source>
</evidence>
<dbReference type="InterPro" id="IPR013149">
    <property type="entry name" value="ADH-like_C"/>
</dbReference>
<dbReference type="GO" id="GO:0008270">
    <property type="term" value="F:zinc ion binding"/>
    <property type="evidence" value="ECO:0007669"/>
    <property type="project" value="InterPro"/>
</dbReference>
<dbReference type="SUPFAM" id="SSF51735">
    <property type="entry name" value="NAD(P)-binding Rossmann-fold domains"/>
    <property type="match status" value="1"/>
</dbReference>
<sequence>MASSDTEMRNSTFLLGTDLSFTYEDRAVPTTQEPKQVIVRIIATGVCGSDVHYWQHGGIGPYKVQKPMVLGHESAGIVVSCGESVKSVSVGDRVAVEPGISCKSCEDCRSGRYNLCADMQFAATPPYDGTLSTYYRVTEECCFRLPSSISMRDAALIEPLSIAVHCCRLAGDMQGKSVVVFGAGPVGQLCCSVARAFGARAVLVADVVDSRLEFASKKGATHIFKMRDAAPKDNAIALLASMGEPSGNDIVIDATGAQPCIECGIESLRRGGTFVQAGLGSPKITFPVGLICDKEAIFRGSFRYGPGDYKLAIACVASGRVNLDGFVTQTFPFLEAQGAFETVLQKRGIKSVIWGPGVEDEQY</sequence>
<evidence type="ECO:0000256" key="1">
    <source>
        <dbReference type="ARBA" id="ARBA00001947"/>
    </source>
</evidence>
<evidence type="ECO:0000313" key="11">
    <source>
        <dbReference type="Proteomes" id="UP000282582"/>
    </source>
</evidence>
<evidence type="ECO:0000313" key="10">
    <source>
        <dbReference type="EMBL" id="RMX88751.1"/>
    </source>
</evidence>
<dbReference type="EMBL" id="QWIK01002276">
    <property type="protein sequence ID" value="RMX88751.1"/>
    <property type="molecule type" value="Genomic_DNA"/>
</dbReference>
<dbReference type="InterPro" id="IPR036291">
    <property type="entry name" value="NAD(P)-bd_dom_sf"/>
</dbReference>
<keyword evidence="7" id="KW-0520">NAD</keyword>
<comment type="pathway">
    <text evidence="2">Carbohydrate degradation.</text>
</comment>
<keyword evidence="4 8" id="KW-0479">Metal-binding</keyword>
<evidence type="ECO:0000256" key="8">
    <source>
        <dbReference type="RuleBase" id="RU361277"/>
    </source>
</evidence>
<keyword evidence="5 8" id="KW-0862">Zinc</keyword>
<dbReference type="GO" id="GO:0006062">
    <property type="term" value="P:sorbitol catabolic process"/>
    <property type="evidence" value="ECO:0007669"/>
    <property type="project" value="TreeGrafter"/>
</dbReference>
<accession>A0A3M6XDI7</accession>
<dbReference type="InterPro" id="IPR045306">
    <property type="entry name" value="SDH-like"/>
</dbReference>
<evidence type="ECO:0000256" key="2">
    <source>
        <dbReference type="ARBA" id="ARBA00004921"/>
    </source>
</evidence>
<dbReference type="GO" id="GO:0003939">
    <property type="term" value="F:L-iditol 2-dehydrogenase (NAD+) activity"/>
    <property type="evidence" value="ECO:0007669"/>
    <property type="project" value="TreeGrafter"/>
</dbReference>
<comment type="similarity">
    <text evidence="3 8">Belongs to the zinc-containing alcohol dehydrogenase family.</text>
</comment>
<protein>
    <recommendedName>
        <fullName evidence="9">Enoyl reductase (ER) domain-containing protein</fullName>
    </recommendedName>
</protein>
<dbReference type="InterPro" id="IPR020843">
    <property type="entry name" value="ER"/>
</dbReference>